<comment type="similarity">
    <text evidence="1">Belongs to the tpcK family.</text>
</comment>
<dbReference type="Proteomes" id="UP000240883">
    <property type="component" value="Unassembled WGS sequence"/>
</dbReference>
<dbReference type="Pfam" id="PF07110">
    <property type="entry name" value="EthD"/>
    <property type="match status" value="1"/>
</dbReference>
<evidence type="ECO:0000313" key="4">
    <source>
        <dbReference type="Proteomes" id="UP000240883"/>
    </source>
</evidence>
<dbReference type="InterPro" id="IPR011008">
    <property type="entry name" value="Dimeric_a/b-barrel"/>
</dbReference>
<evidence type="ECO:0000259" key="2">
    <source>
        <dbReference type="Pfam" id="PF07110"/>
    </source>
</evidence>
<proteinExistence type="inferred from homology"/>
<keyword evidence="4" id="KW-1185">Reference proteome</keyword>
<evidence type="ECO:0000313" key="3">
    <source>
        <dbReference type="EMBL" id="PSN71533.1"/>
    </source>
</evidence>
<reference evidence="3 4" key="1">
    <citation type="journal article" date="2018" name="Front. Microbiol.">
        <title>Genome-Wide Analysis of Corynespora cassiicola Leaf Fall Disease Putative Effectors.</title>
        <authorList>
            <person name="Lopez D."/>
            <person name="Ribeiro S."/>
            <person name="Label P."/>
            <person name="Fumanal B."/>
            <person name="Venisse J.S."/>
            <person name="Kohler A."/>
            <person name="de Oliveira R.R."/>
            <person name="Labutti K."/>
            <person name="Lipzen A."/>
            <person name="Lail K."/>
            <person name="Bauer D."/>
            <person name="Ohm R.A."/>
            <person name="Barry K.W."/>
            <person name="Spatafora J."/>
            <person name="Grigoriev I.V."/>
            <person name="Martin F.M."/>
            <person name="Pujade-Renaud V."/>
        </authorList>
    </citation>
    <scope>NUCLEOTIDE SEQUENCE [LARGE SCALE GENOMIC DNA]</scope>
    <source>
        <strain evidence="3 4">Philippines</strain>
    </source>
</reference>
<dbReference type="OrthoDB" id="2519291at2759"/>
<dbReference type="InterPro" id="IPR009799">
    <property type="entry name" value="EthD_dom"/>
</dbReference>
<gene>
    <name evidence="3" type="ORF">BS50DRAFT_570874</name>
</gene>
<evidence type="ECO:0000256" key="1">
    <source>
        <dbReference type="ARBA" id="ARBA00005986"/>
    </source>
</evidence>
<accession>A0A2T2P1M4</accession>
<name>A0A2T2P1M4_CORCC</name>
<dbReference type="GO" id="GO:0016491">
    <property type="term" value="F:oxidoreductase activity"/>
    <property type="evidence" value="ECO:0007669"/>
    <property type="project" value="InterPro"/>
</dbReference>
<dbReference type="AlphaFoldDB" id="A0A2T2P1M4"/>
<dbReference type="SUPFAM" id="SSF54909">
    <property type="entry name" value="Dimeric alpha+beta barrel"/>
    <property type="match status" value="1"/>
</dbReference>
<dbReference type="Gene3D" id="3.30.70.100">
    <property type="match status" value="1"/>
</dbReference>
<feature type="domain" description="EthD" evidence="2">
    <location>
        <begin position="18"/>
        <end position="118"/>
    </location>
</feature>
<dbReference type="EMBL" id="KZ678131">
    <property type="protein sequence ID" value="PSN71533.1"/>
    <property type="molecule type" value="Genomic_DNA"/>
</dbReference>
<sequence length="135" mass="15472">MVETTKYPFLLVTVACRKEGMSREEFRRHNEEIYAPLLRKIAGKVHPLAWTRTYHVTDGEGPTGIPPLLIGSEDGLDWDCFGEMTFEDELHYQQFITFINSDAASAIMEEEGNFADTSKTKLVVMRRAVTERIKE</sequence>
<organism evidence="3 4">
    <name type="scientific">Corynespora cassiicola Philippines</name>
    <dbReference type="NCBI Taxonomy" id="1448308"/>
    <lineage>
        <taxon>Eukaryota</taxon>
        <taxon>Fungi</taxon>
        <taxon>Dikarya</taxon>
        <taxon>Ascomycota</taxon>
        <taxon>Pezizomycotina</taxon>
        <taxon>Dothideomycetes</taxon>
        <taxon>Pleosporomycetidae</taxon>
        <taxon>Pleosporales</taxon>
        <taxon>Corynesporascaceae</taxon>
        <taxon>Corynespora</taxon>
    </lineage>
</organism>
<protein>
    <recommendedName>
        <fullName evidence="2">EthD domain-containing protein</fullName>
    </recommendedName>
</protein>